<evidence type="ECO:0000313" key="2">
    <source>
        <dbReference type="EMBL" id="OMO52404.1"/>
    </source>
</evidence>
<reference evidence="3" key="1">
    <citation type="submission" date="2013-09" db="EMBL/GenBank/DDBJ databases">
        <title>Corchorus olitorius genome sequencing.</title>
        <authorList>
            <person name="Alam M."/>
            <person name="Haque M.S."/>
            <person name="Islam M.S."/>
            <person name="Emdad E.M."/>
            <person name="Islam M.M."/>
            <person name="Ahmed B."/>
            <person name="Halim A."/>
            <person name="Hossen Q.M.M."/>
            <person name="Hossain M.Z."/>
            <person name="Ahmed R."/>
            <person name="Khan M.M."/>
            <person name="Islam R."/>
            <person name="Rashid M.M."/>
            <person name="Khan S.A."/>
            <person name="Rahman M.S."/>
            <person name="Alam M."/>
            <person name="Yahiya A.S."/>
            <person name="Khan M.S."/>
            <person name="Azam M.S."/>
            <person name="Haque T."/>
            <person name="Lashkar M.Z.H."/>
            <person name="Akhand A.I."/>
            <person name="Morshed G."/>
            <person name="Roy S."/>
            <person name="Uddin K.S."/>
            <person name="Rabeya T."/>
            <person name="Hossain A.S."/>
            <person name="Chowdhury A."/>
            <person name="Snigdha A.R."/>
            <person name="Mortoza M.S."/>
            <person name="Matin S.A."/>
            <person name="Hoque S.M.E."/>
            <person name="Islam M.K."/>
            <person name="Roy D.K."/>
            <person name="Haider R."/>
            <person name="Moosa M.M."/>
            <person name="Elias S.M."/>
            <person name="Hasan A.M."/>
            <person name="Jahan S."/>
            <person name="Shafiuddin M."/>
            <person name="Mahmood N."/>
            <person name="Shommy N.S."/>
        </authorList>
    </citation>
    <scope>NUCLEOTIDE SEQUENCE [LARGE SCALE GENOMIC DNA]</scope>
    <source>
        <strain evidence="3">cv. O-4</strain>
    </source>
</reference>
<name>A0A1R3G2V0_9ROSI</name>
<proteinExistence type="predicted"/>
<comment type="caution">
    <text evidence="2">The sequence shown here is derived from an EMBL/GenBank/DDBJ whole genome shotgun (WGS) entry which is preliminary data.</text>
</comment>
<dbReference type="EMBL" id="AWUE01023863">
    <property type="protein sequence ID" value="OMO52404.1"/>
    <property type="molecule type" value="Genomic_DNA"/>
</dbReference>
<protein>
    <submittedName>
        <fullName evidence="2">Uncharacterized protein</fullName>
    </submittedName>
</protein>
<feature type="region of interest" description="Disordered" evidence="1">
    <location>
        <begin position="249"/>
        <end position="271"/>
    </location>
</feature>
<accession>A0A1R3G2V0</accession>
<keyword evidence="3" id="KW-1185">Reference proteome</keyword>
<feature type="compositionally biased region" description="Basic and acidic residues" evidence="1">
    <location>
        <begin position="307"/>
        <end position="317"/>
    </location>
</feature>
<feature type="region of interest" description="Disordered" evidence="1">
    <location>
        <begin position="300"/>
        <end position="372"/>
    </location>
</feature>
<sequence>MASQTNYAKPESRGFYVGYKKRRVTAIRDFPVAWGTSARLDTQSRLFADCETEPSFYSHSNSDDLLASNDLVDEFRHKKPRVFAIRDFPEGCGRVETLIPRTFVDSETEPSLNSHSNSDDSIDSNDLVEFRHNKPRVFAIRDFPEGCGRVETLIPRTFVESETEPSLGSVLESEGESPDDDVVSPFDLMPKGLVRRSSKAFKVIRDFPILSGRLSTNRIESETPEEDDEVTSKMESIDEWEKANFEDEPVSIGWEKEPETKLPFNSSKPDDVEPELSFISMYNISLESLGFSSGESILMPNIGSMDSTKKPETLESEHELDDAEESCSSYSISNSNTFKASGQLGKEPSIKEEEERVPKYNQGQKQNQKKED</sequence>
<evidence type="ECO:0000313" key="3">
    <source>
        <dbReference type="Proteomes" id="UP000187203"/>
    </source>
</evidence>
<gene>
    <name evidence="2" type="ORF">COLO4_37222</name>
</gene>
<feature type="compositionally biased region" description="Basic and acidic residues" evidence="1">
    <location>
        <begin position="348"/>
        <end position="358"/>
    </location>
</feature>
<feature type="compositionally biased region" description="Low complexity" evidence="1">
    <location>
        <begin position="326"/>
        <end position="335"/>
    </location>
</feature>
<feature type="compositionally biased region" description="Acidic residues" evidence="1">
    <location>
        <begin position="173"/>
        <end position="182"/>
    </location>
</feature>
<dbReference type="AlphaFoldDB" id="A0A1R3G2V0"/>
<evidence type="ECO:0000256" key="1">
    <source>
        <dbReference type="SAM" id="MobiDB-lite"/>
    </source>
</evidence>
<feature type="region of interest" description="Disordered" evidence="1">
    <location>
        <begin position="164"/>
        <end position="184"/>
    </location>
</feature>
<dbReference type="Proteomes" id="UP000187203">
    <property type="component" value="Unassembled WGS sequence"/>
</dbReference>
<organism evidence="2 3">
    <name type="scientific">Corchorus olitorius</name>
    <dbReference type="NCBI Taxonomy" id="93759"/>
    <lineage>
        <taxon>Eukaryota</taxon>
        <taxon>Viridiplantae</taxon>
        <taxon>Streptophyta</taxon>
        <taxon>Embryophyta</taxon>
        <taxon>Tracheophyta</taxon>
        <taxon>Spermatophyta</taxon>
        <taxon>Magnoliopsida</taxon>
        <taxon>eudicotyledons</taxon>
        <taxon>Gunneridae</taxon>
        <taxon>Pentapetalae</taxon>
        <taxon>rosids</taxon>
        <taxon>malvids</taxon>
        <taxon>Malvales</taxon>
        <taxon>Malvaceae</taxon>
        <taxon>Grewioideae</taxon>
        <taxon>Apeibeae</taxon>
        <taxon>Corchorus</taxon>
    </lineage>
</organism>